<keyword evidence="12" id="KW-1185">Reference proteome</keyword>
<evidence type="ECO:0000313" key="12">
    <source>
        <dbReference type="Proteomes" id="UP000326396"/>
    </source>
</evidence>
<evidence type="ECO:0000256" key="7">
    <source>
        <dbReference type="ARBA" id="ARBA00023002"/>
    </source>
</evidence>
<sequence>MTTDVEHTTVIIVGAGPSGLATAGCLHQLSIPYIILEREDCIASLFNKKSYDRLHLHLFKQYCQLPHLPFPASFPTYVPLTEFLNYLNEYARRFNVNPRFCNVVTAAKYDDGVEKWRVVAEVDGGGRRWYEGRFLVVATGETSDVFVPEVDGLSEFKGEVIHSTEYKTGKDYEGKKVLVVGAGNSGMEIALDLSNYGAKTSIATHGDLTRYGIQRPKEGPFLGKVKNGKYPIVDIGTLKKIKHGEIQVLPALKSIKSGGDEVVFENGRCYQFDVILFATGFKRSTHLWLQGGDCLLNEDGLPKQMYPNHWKGENGLYCVGLSRRGLYGAAMDAENIAQHISKLI</sequence>
<evidence type="ECO:0000256" key="3">
    <source>
        <dbReference type="ARBA" id="ARBA00009183"/>
    </source>
</evidence>
<proteinExistence type="inferred from homology"/>
<gene>
    <name evidence="11" type="ORF">E3N88_41591</name>
</gene>
<evidence type="ECO:0000256" key="6">
    <source>
        <dbReference type="ARBA" id="ARBA00022857"/>
    </source>
</evidence>
<dbReference type="EMBL" id="SZYD01000068">
    <property type="protein sequence ID" value="KAD2230175.1"/>
    <property type="molecule type" value="Genomic_DNA"/>
</dbReference>
<keyword evidence="6" id="KW-0521">NADP</keyword>
<evidence type="ECO:0000256" key="10">
    <source>
        <dbReference type="ARBA" id="ARBA00047707"/>
    </source>
</evidence>
<evidence type="ECO:0000256" key="1">
    <source>
        <dbReference type="ARBA" id="ARBA00001974"/>
    </source>
</evidence>
<evidence type="ECO:0000256" key="2">
    <source>
        <dbReference type="ARBA" id="ARBA00004814"/>
    </source>
</evidence>
<keyword evidence="8" id="KW-0073">Auxin biosynthesis</keyword>
<dbReference type="PRINTS" id="PR00411">
    <property type="entry name" value="PNDRDTASEI"/>
</dbReference>
<dbReference type="SUPFAM" id="SSF51905">
    <property type="entry name" value="FAD/NAD(P)-binding domain"/>
    <property type="match status" value="2"/>
</dbReference>
<dbReference type="PANTHER" id="PTHR43539:SF42">
    <property type="entry name" value="OS01G0273800 PROTEIN"/>
    <property type="match status" value="1"/>
</dbReference>
<dbReference type="Proteomes" id="UP000326396">
    <property type="component" value="Unassembled WGS sequence"/>
</dbReference>
<comment type="similarity">
    <text evidence="3">Belongs to the FMO family.</text>
</comment>
<organism evidence="11 12">
    <name type="scientific">Mikania micrantha</name>
    <name type="common">bitter vine</name>
    <dbReference type="NCBI Taxonomy" id="192012"/>
    <lineage>
        <taxon>Eukaryota</taxon>
        <taxon>Viridiplantae</taxon>
        <taxon>Streptophyta</taxon>
        <taxon>Embryophyta</taxon>
        <taxon>Tracheophyta</taxon>
        <taxon>Spermatophyta</taxon>
        <taxon>Magnoliopsida</taxon>
        <taxon>eudicotyledons</taxon>
        <taxon>Gunneridae</taxon>
        <taxon>Pentapetalae</taxon>
        <taxon>asterids</taxon>
        <taxon>campanulids</taxon>
        <taxon>Asterales</taxon>
        <taxon>Asteraceae</taxon>
        <taxon>Asteroideae</taxon>
        <taxon>Heliantheae alliance</taxon>
        <taxon>Eupatorieae</taxon>
        <taxon>Mikania</taxon>
    </lineage>
</organism>
<dbReference type="GO" id="GO:0103075">
    <property type="term" value="F:indole-3-pyruvate monooxygenase activity"/>
    <property type="evidence" value="ECO:0007669"/>
    <property type="project" value="UniProtKB-EC"/>
</dbReference>
<comment type="caution">
    <text evidence="11">The sequence shown here is derived from an EMBL/GenBank/DDBJ whole genome shotgun (WGS) entry which is preliminary data.</text>
</comment>
<dbReference type="PIRSF" id="PIRSF000332">
    <property type="entry name" value="FMO"/>
    <property type="match status" value="1"/>
</dbReference>
<evidence type="ECO:0000256" key="9">
    <source>
        <dbReference type="ARBA" id="ARBA00039148"/>
    </source>
</evidence>
<name>A0A5N6LK65_9ASTR</name>
<dbReference type="InterPro" id="IPR036188">
    <property type="entry name" value="FAD/NAD-bd_sf"/>
</dbReference>
<dbReference type="InterPro" id="IPR000960">
    <property type="entry name" value="Flavin_mOase"/>
</dbReference>
<comment type="cofactor">
    <cofactor evidence="1">
        <name>FAD</name>
        <dbReference type="ChEBI" id="CHEBI:57692"/>
    </cofactor>
</comment>
<dbReference type="GO" id="GO:0050661">
    <property type="term" value="F:NADP binding"/>
    <property type="evidence" value="ECO:0007669"/>
    <property type="project" value="InterPro"/>
</dbReference>
<dbReference type="GO" id="GO:0009851">
    <property type="term" value="P:auxin biosynthetic process"/>
    <property type="evidence" value="ECO:0007669"/>
    <property type="project" value="UniProtKB-KW"/>
</dbReference>
<evidence type="ECO:0000256" key="8">
    <source>
        <dbReference type="ARBA" id="ARBA00023070"/>
    </source>
</evidence>
<accession>A0A5N6LK65</accession>
<dbReference type="PRINTS" id="PR00368">
    <property type="entry name" value="FADPNR"/>
</dbReference>
<dbReference type="PANTHER" id="PTHR43539">
    <property type="entry name" value="FLAVIN-BINDING MONOOXYGENASE-LIKE PROTEIN (AFU_ORTHOLOGUE AFUA_4G09220)"/>
    <property type="match status" value="1"/>
</dbReference>
<dbReference type="Pfam" id="PF13738">
    <property type="entry name" value="Pyr_redox_3"/>
    <property type="match status" value="1"/>
</dbReference>
<keyword evidence="5" id="KW-0274">FAD</keyword>
<evidence type="ECO:0000313" key="11">
    <source>
        <dbReference type="EMBL" id="KAD2230175.1"/>
    </source>
</evidence>
<dbReference type="OrthoDB" id="66881at2759"/>
<reference evidence="11 12" key="1">
    <citation type="submission" date="2019-05" db="EMBL/GenBank/DDBJ databases">
        <title>Mikania micrantha, genome provides insights into the molecular mechanism of rapid growth.</title>
        <authorList>
            <person name="Liu B."/>
        </authorList>
    </citation>
    <scope>NUCLEOTIDE SEQUENCE [LARGE SCALE GENOMIC DNA]</scope>
    <source>
        <strain evidence="11">NLD-2019</strain>
        <tissue evidence="11">Leaf</tissue>
    </source>
</reference>
<comment type="pathway">
    <text evidence="2">Plant hormone metabolism; auxin biosynthesis.</text>
</comment>
<dbReference type="EC" id="1.14.13.168" evidence="9"/>
<comment type="catalytic activity">
    <reaction evidence="10">
        <text>indole-3-pyruvate + NADPH + O2 + H(+) = (indol-3-yl)acetate + CO2 + NADP(+) + H2O</text>
        <dbReference type="Rhea" id="RHEA:34331"/>
        <dbReference type="ChEBI" id="CHEBI:15377"/>
        <dbReference type="ChEBI" id="CHEBI:15378"/>
        <dbReference type="ChEBI" id="CHEBI:15379"/>
        <dbReference type="ChEBI" id="CHEBI:16526"/>
        <dbReference type="ChEBI" id="CHEBI:17640"/>
        <dbReference type="ChEBI" id="CHEBI:30854"/>
        <dbReference type="ChEBI" id="CHEBI:57783"/>
        <dbReference type="ChEBI" id="CHEBI:58349"/>
        <dbReference type="EC" id="1.14.13.168"/>
    </reaction>
</comment>
<dbReference type="Gene3D" id="3.50.50.60">
    <property type="entry name" value="FAD/NAD(P)-binding domain"/>
    <property type="match status" value="1"/>
</dbReference>
<evidence type="ECO:0000256" key="4">
    <source>
        <dbReference type="ARBA" id="ARBA00022630"/>
    </source>
</evidence>
<dbReference type="InterPro" id="IPR050982">
    <property type="entry name" value="Auxin_biosynth/cation_transpt"/>
</dbReference>
<dbReference type="GO" id="GO:0050660">
    <property type="term" value="F:flavin adenine dinucleotide binding"/>
    <property type="evidence" value="ECO:0007669"/>
    <property type="project" value="InterPro"/>
</dbReference>
<dbReference type="AlphaFoldDB" id="A0A5N6LK65"/>
<keyword evidence="4" id="KW-0285">Flavoprotein</keyword>
<evidence type="ECO:0000256" key="5">
    <source>
        <dbReference type="ARBA" id="ARBA00022827"/>
    </source>
</evidence>
<keyword evidence="7" id="KW-0560">Oxidoreductase</keyword>
<protein>
    <recommendedName>
        <fullName evidence="9">indole-3-pyruvate monooxygenase</fullName>
        <ecNumber evidence="9">1.14.13.168</ecNumber>
    </recommendedName>
</protein>